<organism evidence="2 3">
    <name type="scientific">Sphenostylis stenocarpa</name>
    <dbReference type="NCBI Taxonomy" id="92480"/>
    <lineage>
        <taxon>Eukaryota</taxon>
        <taxon>Viridiplantae</taxon>
        <taxon>Streptophyta</taxon>
        <taxon>Embryophyta</taxon>
        <taxon>Tracheophyta</taxon>
        <taxon>Spermatophyta</taxon>
        <taxon>Magnoliopsida</taxon>
        <taxon>eudicotyledons</taxon>
        <taxon>Gunneridae</taxon>
        <taxon>Pentapetalae</taxon>
        <taxon>rosids</taxon>
        <taxon>fabids</taxon>
        <taxon>Fabales</taxon>
        <taxon>Fabaceae</taxon>
        <taxon>Papilionoideae</taxon>
        <taxon>50 kb inversion clade</taxon>
        <taxon>NPAAA clade</taxon>
        <taxon>indigoferoid/millettioid clade</taxon>
        <taxon>Phaseoleae</taxon>
        <taxon>Sphenostylis</taxon>
    </lineage>
</organism>
<evidence type="ECO:0000256" key="1">
    <source>
        <dbReference type="SAM" id="Phobius"/>
    </source>
</evidence>
<reference evidence="2" key="1">
    <citation type="submission" date="2023-10" db="EMBL/GenBank/DDBJ databases">
        <authorList>
            <person name="Domelevo Entfellner J.-B."/>
        </authorList>
    </citation>
    <scope>NUCLEOTIDE SEQUENCE</scope>
</reference>
<dbReference type="Gramene" id="rna-AYBTSS11_LOCUS8168">
    <property type="protein sequence ID" value="CAJ1937699.1"/>
    <property type="gene ID" value="gene-AYBTSS11_LOCUS8168"/>
</dbReference>
<feature type="transmembrane region" description="Helical" evidence="1">
    <location>
        <begin position="182"/>
        <end position="199"/>
    </location>
</feature>
<dbReference type="Proteomes" id="UP001189624">
    <property type="component" value="Chromosome 3"/>
</dbReference>
<keyword evidence="1" id="KW-0812">Transmembrane</keyword>
<name>A0AA86S0H6_9FABA</name>
<keyword evidence="3" id="KW-1185">Reference proteome</keyword>
<keyword evidence="1" id="KW-0472">Membrane</keyword>
<dbReference type="EMBL" id="OY731400">
    <property type="protein sequence ID" value="CAJ1937699.1"/>
    <property type="molecule type" value="Genomic_DNA"/>
</dbReference>
<feature type="transmembrane region" description="Helical" evidence="1">
    <location>
        <begin position="205"/>
        <end position="227"/>
    </location>
</feature>
<accession>A0AA86S0H6</accession>
<protein>
    <submittedName>
        <fullName evidence="2">Uncharacterized protein</fullName>
    </submittedName>
</protein>
<keyword evidence="1" id="KW-1133">Transmembrane helix</keyword>
<gene>
    <name evidence="2" type="ORF">AYBTSS11_LOCUS8168</name>
</gene>
<sequence length="243" mass="28590">MSAKKIERNKMMHDASYQIVAPYFGSMISGPHGGLKDKNPNHQPTKFHKYHCCDSDMWHVRRMRQDLKPYREGHALRVELLEIRFFEETKDMPHKFKLTLHASKPRKEEERENVRNFFARNSEYTKRRHNNTKHKQLSRLSLQTFTNFFTGLTQRAFIAKCECMMSSSSIFAFGFSKRRMRVLSLPFVVLFACCIGFRLGFGDGVFQFCRTDCCGLVLLLLVIYFGICDFHRGSAFENNNWDE</sequence>
<evidence type="ECO:0000313" key="2">
    <source>
        <dbReference type="EMBL" id="CAJ1937699.1"/>
    </source>
</evidence>
<proteinExistence type="predicted"/>
<evidence type="ECO:0000313" key="3">
    <source>
        <dbReference type="Proteomes" id="UP001189624"/>
    </source>
</evidence>
<dbReference type="AlphaFoldDB" id="A0AA86S0H6"/>